<name>A0A0F4QJX8_9GAMM</name>
<organism evidence="2 3">
    <name type="scientific">Pseudoalteromonas rubra</name>
    <dbReference type="NCBI Taxonomy" id="43658"/>
    <lineage>
        <taxon>Bacteria</taxon>
        <taxon>Pseudomonadati</taxon>
        <taxon>Pseudomonadota</taxon>
        <taxon>Gammaproteobacteria</taxon>
        <taxon>Alteromonadales</taxon>
        <taxon>Pseudoalteromonadaceae</taxon>
        <taxon>Pseudoalteromonas</taxon>
    </lineage>
</organism>
<proteinExistence type="predicted"/>
<feature type="transmembrane region" description="Helical" evidence="1">
    <location>
        <begin position="56"/>
        <end position="74"/>
    </location>
</feature>
<keyword evidence="3" id="KW-1185">Reference proteome</keyword>
<accession>A0A0F4QJX8</accession>
<keyword evidence="1" id="KW-0472">Membrane</keyword>
<comment type="caution">
    <text evidence="2">The sequence shown here is derived from an EMBL/GenBank/DDBJ whole genome shotgun (WGS) entry which is preliminary data.</text>
</comment>
<reference evidence="2 3" key="1">
    <citation type="journal article" date="2015" name="BMC Genomics">
        <title>Genome mining reveals unlocked bioactive potential of marine Gram-negative bacteria.</title>
        <authorList>
            <person name="Machado H."/>
            <person name="Sonnenschein E.C."/>
            <person name="Melchiorsen J."/>
            <person name="Gram L."/>
        </authorList>
    </citation>
    <scope>NUCLEOTIDE SEQUENCE [LARGE SCALE GENOMIC DNA]</scope>
    <source>
        <strain evidence="2 3">S2471</strain>
    </source>
</reference>
<evidence type="ECO:0000256" key="1">
    <source>
        <dbReference type="SAM" id="Phobius"/>
    </source>
</evidence>
<feature type="transmembrane region" description="Helical" evidence="1">
    <location>
        <begin position="145"/>
        <end position="163"/>
    </location>
</feature>
<dbReference type="OrthoDB" id="6291204at2"/>
<feature type="transmembrane region" description="Helical" evidence="1">
    <location>
        <begin position="6"/>
        <end position="24"/>
    </location>
</feature>
<feature type="transmembrane region" description="Helical" evidence="1">
    <location>
        <begin position="31"/>
        <end position="50"/>
    </location>
</feature>
<evidence type="ECO:0000313" key="3">
    <source>
        <dbReference type="Proteomes" id="UP000033452"/>
    </source>
</evidence>
<protein>
    <submittedName>
        <fullName evidence="2">Uncharacterized protein</fullName>
    </submittedName>
</protein>
<gene>
    <name evidence="2" type="ORF">TW77_17255</name>
</gene>
<feature type="transmembrane region" description="Helical" evidence="1">
    <location>
        <begin position="105"/>
        <end position="125"/>
    </location>
</feature>
<dbReference type="EMBL" id="JXYA01000042">
    <property type="protein sequence ID" value="KJZ06962.1"/>
    <property type="molecule type" value="Genomic_DNA"/>
</dbReference>
<dbReference type="Proteomes" id="UP000033452">
    <property type="component" value="Unassembled WGS sequence"/>
</dbReference>
<dbReference type="RefSeq" id="WP_046006221.1">
    <property type="nucleotide sequence ID" value="NZ_JXYA01000042.1"/>
</dbReference>
<sequence>MKEFILIAEYLPLAMIFVALIFSWRVVTARWFLLAFMAIELVDIALRPIIWEWKTHYYIVDIIVTFVFIMPIVYRRNVALKLFNLTGHVYFSKVYELQRLTSQECLILILLAIGCLTNLIAWLEVLAYKYYFIDTAPFKLYFRDNIMLVLHVLYSMALLTYTVKAEQREDYVRNENTTK</sequence>
<keyword evidence="1" id="KW-1133">Transmembrane helix</keyword>
<dbReference type="AlphaFoldDB" id="A0A0F4QJX8"/>
<evidence type="ECO:0000313" key="2">
    <source>
        <dbReference type="EMBL" id="KJZ06962.1"/>
    </source>
</evidence>
<keyword evidence="1" id="KW-0812">Transmembrane</keyword>
<dbReference type="PATRIC" id="fig|43658.5.peg.3645"/>